<evidence type="ECO:0000313" key="2">
    <source>
        <dbReference type="Proteomes" id="UP001153331"/>
    </source>
</evidence>
<proteinExistence type="predicted"/>
<comment type="caution">
    <text evidence="1">The sequence shown here is derived from an EMBL/GenBank/DDBJ whole genome shotgun (WGS) entry which is preliminary data.</text>
</comment>
<sequence>MSSEEGKVHETQYNFANDGGRPEVEQYDQNSALRPNDQVYILSLPGRELFTVREVRNGKCTLRDKNGVLVGNGQWFKESELELEDP</sequence>
<accession>A0ACC2IAR4</accession>
<keyword evidence="2" id="KW-1185">Reference proteome</keyword>
<gene>
    <name evidence="1" type="ORF">OPT61_g5357</name>
</gene>
<reference evidence="1" key="1">
    <citation type="submission" date="2022-11" db="EMBL/GenBank/DDBJ databases">
        <title>Genome Sequence of Boeremia exigua.</title>
        <authorList>
            <person name="Buettner E."/>
        </authorList>
    </citation>
    <scope>NUCLEOTIDE SEQUENCE</scope>
    <source>
        <strain evidence="1">CU02</strain>
    </source>
</reference>
<protein>
    <submittedName>
        <fullName evidence="1">Uncharacterized protein</fullName>
    </submittedName>
</protein>
<evidence type="ECO:0000313" key="1">
    <source>
        <dbReference type="EMBL" id="KAJ8112228.1"/>
    </source>
</evidence>
<organism evidence="1 2">
    <name type="scientific">Boeremia exigua</name>
    <dbReference type="NCBI Taxonomy" id="749465"/>
    <lineage>
        <taxon>Eukaryota</taxon>
        <taxon>Fungi</taxon>
        <taxon>Dikarya</taxon>
        <taxon>Ascomycota</taxon>
        <taxon>Pezizomycotina</taxon>
        <taxon>Dothideomycetes</taxon>
        <taxon>Pleosporomycetidae</taxon>
        <taxon>Pleosporales</taxon>
        <taxon>Pleosporineae</taxon>
        <taxon>Didymellaceae</taxon>
        <taxon>Boeremia</taxon>
    </lineage>
</organism>
<dbReference type="Proteomes" id="UP001153331">
    <property type="component" value="Unassembled WGS sequence"/>
</dbReference>
<dbReference type="EMBL" id="JAPHNI010000341">
    <property type="protein sequence ID" value="KAJ8112228.1"/>
    <property type="molecule type" value="Genomic_DNA"/>
</dbReference>
<name>A0ACC2IAR4_9PLEO</name>